<dbReference type="AlphaFoldDB" id="A0A392QP03"/>
<dbReference type="EMBL" id="LXQA010148734">
    <property type="protein sequence ID" value="MCI25697.1"/>
    <property type="molecule type" value="Genomic_DNA"/>
</dbReference>
<evidence type="ECO:0000313" key="2">
    <source>
        <dbReference type="Proteomes" id="UP000265520"/>
    </source>
</evidence>
<comment type="caution">
    <text evidence="1">The sequence shown here is derived from an EMBL/GenBank/DDBJ whole genome shotgun (WGS) entry which is preliminary data.</text>
</comment>
<organism evidence="1 2">
    <name type="scientific">Trifolium medium</name>
    <dbReference type="NCBI Taxonomy" id="97028"/>
    <lineage>
        <taxon>Eukaryota</taxon>
        <taxon>Viridiplantae</taxon>
        <taxon>Streptophyta</taxon>
        <taxon>Embryophyta</taxon>
        <taxon>Tracheophyta</taxon>
        <taxon>Spermatophyta</taxon>
        <taxon>Magnoliopsida</taxon>
        <taxon>eudicotyledons</taxon>
        <taxon>Gunneridae</taxon>
        <taxon>Pentapetalae</taxon>
        <taxon>rosids</taxon>
        <taxon>fabids</taxon>
        <taxon>Fabales</taxon>
        <taxon>Fabaceae</taxon>
        <taxon>Papilionoideae</taxon>
        <taxon>50 kb inversion clade</taxon>
        <taxon>NPAAA clade</taxon>
        <taxon>Hologalegina</taxon>
        <taxon>IRL clade</taxon>
        <taxon>Trifolieae</taxon>
        <taxon>Trifolium</taxon>
    </lineage>
</organism>
<dbReference type="Proteomes" id="UP000265520">
    <property type="component" value="Unassembled WGS sequence"/>
</dbReference>
<accession>A0A392QP03</accession>
<feature type="non-terminal residue" evidence="1">
    <location>
        <position position="117"/>
    </location>
</feature>
<evidence type="ECO:0000313" key="1">
    <source>
        <dbReference type="EMBL" id="MCI25697.1"/>
    </source>
</evidence>
<sequence>MASSFISSSSGCSVRWDGSPISTGMTASVPYTSRNGVSPVVEMTLFVGLGMLHRCEVLLCVNCNEKITKLLVRELHSVICDHDLWNPKSSKYISLEEAEHVERRYIGEGFCFYPFGE</sequence>
<proteinExistence type="predicted"/>
<keyword evidence="2" id="KW-1185">Reference proteome</keyword>
<name>A0A392QP03_9FABA</name>
<protein>
    <submittedName>
        <fullName evidence="1">Uncharacterized protein</fullName>
    </submittedName>
</protein>
<reference evidence="1 2" key="1">
    <citation type="journal article" date="2018" name="Front. Plant Sci.">
        <title>Red Clover (Trifolium pratense) and Zigzag Clover (T. medium) - A Picture of Genomic Similarities and Differences.</title>
        <authorList>
            <person name="Dluhosova J."/>
            <person name="Istvanek J."/>
            <person name="Nedelnik J."/>
            <person name="Repkova J."/>
        </authorList>
    </citation>
    <scope>NUCLEOTIDE SEQUENCE [LARGE SCALE GENOMIC DNA]</scope>
    <source>
        <strain evidence="2">cv. 10/8</strain>
        <tissue evidence="1">Leaf</tissue>
    </source>
</reference>